<gene>
    <name evidence="2" type="ORF">QTG54_004820</name>
</gene>
<dbReference type="Proteomes" id="UP001224775">
    <property type="component" value="Unassembled WGS sequence"/>
</dbReference>
<evidence type="ECO:0000313" key="3">
    <source>
        <dbReference type="Proteomes" id="UP001224775"/>
    </source>
</evidence>
<evidence type="ECO:0000256" key="1">
    <source>
        <dbReference type="SAM" id="MobiDB-lite"/>
    </source>
</evidence>
<keyword evidence="3" id="KW-1185">Reference proteome</keyword>
<name>A0AAD8YDP5_9STRA</name>
<reference evidence="2" key="1">
    <citation type="submission" date="2023-06" db="EMBL/GenBank/DDBJ databases">
        <title>Survivors Of The Sea: Transcriptome response of Skeletonema marinoi to long-term dormancy.</title>
        <authorList>
            <person name="Pinder M.I.M."/>
            <person name="Kourtchenko O."/>
            <person name="Robertson E.K."/>
            <person name="Larsson T."/>
            <person name="Maumus F."/>
            <person name="Osuna-Cruz C.M."/>
            <person name="Vancaester E."/>
            <person name="Stenow R."/>
            <person name="Vandepoele K."/>
            <person name="Ploug H."/>
            <person name="Bruchert V."/>
            <person name="Godhe A."/>
            <person name="Topel M."/>
        </authorList>
    </citation>
    <scope>NUCLEOTIDE SEQUENCE</scope>
    <source>
        <strain evidence="2">R05AC</strain>
    </source>
</reference>
<organism evidence="2 3">
    <name type="scientific">Skeletonema marinoi</name>
    <dbReference type="NCBI Taxonomy" id="267567"/>
    <lineage>
        <taxon>Eukaryota</taxon>
        <taxon>Sar</taxon>
        <taxon>Stramenopiles</taxon>
        <taxon>Ochrophyta</taxon>
        <taxon>Bacillariophyta</taxon>
        <taxon>Coscinodiscophyceae</taxon>
        <taxon>Thalassiosirophycidae</taxon>
        <taxon>Thalassiosirales</taxon>
        <taxon>Skeletonemataceae</taxon>
        <taxon>Skeletonema</taxon>
        <taxon>Skeletonema marinoi-dohrnii complex</taxon>
    </lineage>
</organism>
<protein>
    <submittedName>
        <fullName evidence="2">Uncharacterized protein</fullName>
    </submittedName>
</protein>
<proteinExistence type="predicted"/>
<dbReference type="EMBL" id="JATAAI010000007">
    <property type="protein sequence ID" value="KAK1744287.1"/>
    <property type="molecule type" value="Genomic_DNA"/>
</dbReference>
<dbReference type="AlphaFoldDB" id="A0AAD8YDP5"/>
<accession>A0AAD8YDP5</accession>
<evidence type="ECO:0000313" key="2">
    <source>
        <dbReference type="EMBL" id="KAK1744287.1"/>
    </source>
</evidence>
<feature type="region of interest" description="Disordered" evidence="1">
    <location>
        <begin position="137"/>
        <end position="163"/>
    </location>
</feature>
<sequence>MKINSRRASQSLIIGIKLAVTKHYIMTMLKRVPIFLASFILLNSYLARAFNVNIGHRSVVGSVSKSAIRMSSTAAAPNSEQKSHLYVPSERDEYYQGNIAQYLLDLHDEGATLNFCGGMMFQLVLSDKLQTHLKSVAADSSSEGKQKKQPIIHPASQSLMSRTPDYKKSSFADNIFSFHGRELRKIPTANGGMGFVLQLSYADPSATLEEVSSSSAAGKGADAAWNGTPVDPQGWSKEEIATYDGWRSDQWRKWRKCSMYEDEGYSTFGQEFGNEAFGLNHRFFLHLDSQNKMWLSAEDGCEGTPADGSSLMKKLGGMLFGRHLVIVAVCLLNLHYVGGYHAEKKIF</sequence>
<comment type="caution">
    <text evidence="2">The sequence shown here is derived from an EMBL/GenBank/DDBJ whole genome shotgun (WGS) entry which is preliminary data.</text>
</comment>